<accession>A0ABZ2LD52</accession>
<feature type="region of interest" description="Disordered" evidence="1">
    <location>
        <begin position="25"/>
        <end position="54"/>
    </location>
</feature>
<name>A0ABZ2LD52_9BACT</name>
<protein>
    <recommendedName>
        <fullName evidence="2">Pyrrolo-quinoline quinone repeat domain-containing protein</fullName>
    </recommendedName>
</protein>
<feature type="domain" description="Pyrrolo-quinoline quinone repeat" evidence="2">
    <location>
        <begin position="57"/>
        <end position="97"/>
    </location>
</feature>
<dbReference type="Proteomes" id="UP001374803">
    <property type="component" value="Chromosome"/>
</dbReference>
<evidence type="ECO:0000313" key="3">
    <source>
        <dbReference type="EMBL" id="WXB06672.1"/>
    </source>
</evidence>
<organism evidence="3 4">
    <name type="scientific">Pendulispora rubella</name>
    <dbReference type="NCBI Taxonomy" id="2741070"/>
    <lineage>
        <taxon>Bacteria</taxon>
        <taxon>Pseudomonadati</taxon>
        <taxon>Myxococcota</taxon>
        <taxon>Myxococcia</taxon>
        <taxon>Myxococcales</taxon>
        <taxon>Sorangiineae</taxon>
        <taxon>Pendulisporaceae</taxon>
        <taxon>Pendulispora</taxon>
    </lineage>
</organism>
<sequence>MNARNLLPLAAVPFFWLTWSACQSDNERANDPSDGSQDASERRGDASELTSGQQGEWRYYASDLASSKYSPLRQISRSNAGRLAEAWSWTSPDDAIVQEMNKDGVKIWPHA</sequence>
<proteinExistence type="predicted"/>
<reference evidence="3" key="1">
    <citation type="submission" date="2021-12" db="EMBL/GenBank/DDBJ databases">
        <title>Discovery of the Pendulisporaceae a myxobacterial family with distinct sporulation behavior and unique specialized metabolism.</title>
        <authorList>
            <person name="Garcia R."/>
            <person name="Popoff A."/>
            <person name="Bader C.D."/>
            <person name="Loehr J."/>
            <person name="Walesch S."/>
            <person name="Walt C."/>
            <person name="Boldt J."/>
            <person name="Bunk B."/>
            <person name="Haeckl F.J.F.P.J."/>
            <person name="Gunesch A.P."/>
            <person name="Birkelbach J."/>
            <person name="Nuebel U."/>
            <person name="Pietschmann T."/>
            <person name="Bach T."/>
            <person name="Mueller R."/>
        </authorList>
    </citation>
    <scope>NUCLEOTIDE SEQUENCE</scope>
    <source>
        <strain evidence="3">MSr11367</strain>
    </source>
</reference>
<dbReference type="SUPFAM" id="SSF50998">
    <property type="entry name" value="Quinoprotein alcohol dehydrogenase-like"/>
    <property type="match status" value="1"/>
</dbReference>
<dbReference type="PROSITE" id="PS51257">
    <property type="entry name" value="PROKAR_LIPOPROTEIN"/>
    <property type="match status" value="1"/>
</dbReference>
<gene>
    <name evidence="3" type="ORF">LVJ94_05420</name>
</gene>
<dbReference type="Pfam" id="PF01011">
    <property type="entry name" value="PQQ"/>
    <property type="match status" value="1"/>
</dbReference>
<evidence type="ECO:0000259" key="2">
    <source>
        <dbReference type="Pfam" id="PF01011"/>
    </source>
</evidence>
<dbReference type="Gene3D" id="2.140.10.10">
    <property type="entry name" value="Quinoprotein alcohol dehydrogenase-like superfamily"/>
    <property type="match status" value="1"/>
</dbReference>
<evidence type="ECO:0000313" key="4">
    <source>
        <dbReference type="Proteomes" id="UP001374803"/>
    </source>
</evidence>
<dbReference type="EMBL" id="CP089983">
    <property type="protein sequence ID" value="WXB06672.1"/>
    <property type="molecule type" value="Genomic_DNA"/>
</dbReference>
<dbReference type="RefSeq" id="WP_394836328.1">
    <property type="nucleotide sequence ID" value="NZ_CP089929.1"/>
</dbReference>
<evidence type="ECO:0000256" key="1">
    <source>
        <dbReference type="SAM" id="MobiDB-lite"/>
    </source>
</evidence>
<dbReference type="InterPro" id="IPR002372">
    <property type="entry name" value="PQQ_rpt_dom"/>
</dbReference>
<keyword evidence="4" id="KW-1185">Reference proteome</keyword>
<dbReference type="InterPro" id="IPR011047">
    <property type="entry name" value="Quinoprotein_ADH-like_sf"/>
</dbReference>